<evidence type="ECO:0000256" key="4">
    <source>
        <dbReference type="ARBA" id="ARBA00051747"/>
    </source>
</evidence>
<dbReference type="InterPro" id="IPR001347">
    <property type="entry name" value="SIS_dom"/>
</dbReference>
<evidence type="ECO:0000256" key="7">
    <source>
        <dbReference type="ARBA" id="ARBA00061234"/>
    </source>
</evidence>
<name>A0A9Q4B3N8_SALAG</name>
<feature type="active site" evidence="12">
    <location>
        <position position="113"/>
    </location>
</feature>
<dbReference type="PROSITE" id="PS51464">
    <property type="entry name" value="SIS"/>
    <property type="match status" value="1"/>
</dbReference>
<dbReference type="NCBIfam" id="NF009222">
    <property type="entry name" value="PRK12570.1"/>
    <property type="match status" value="1"/>
</dbReference>
<sequence>MLDKLRTEKRNENSMDLDERSTYDVLKLMNSEDHYVPSAIKQQLNHISKLVEQTIERMKKGGRLIYLGAGTSGRLGVLDAAECPPTFGVDTTLVIGLIAGGEKAFIHAVEGAEDSPSLGEADLKSISLNANDTVIGIAASGRTPYVIGGLQYANSVGSLTGSLACNVNAPISTEATHPIEVNTGSEILTGSTRLKAGTAQKLVLNMISTATMIGLGKVYKNLMVDLQPTNEKLALRSQRIIMEATDTDAMTASKKLEEANGSVKVAIIMILTGKSEPEAKESLEKANGFVKYAIQK</sequence>
<dbReference type="InterPro" id="IPR040190">
    <property type="entry name" value="MURQ/GCKR"/>
</dbReference>
<comment type="subunit">
    <text evidence="1 12">Homodimer.</text>
</comment>
<evidence type="ECO:0000259" key="13">
    <source>
        <dbReference type="PROSITE" id="PS51464"/>
    </source>
</evidence>
<dbReference type="GO" id="GO:0046348">
    <property type="term" value="P:amino sugar catabolic process"/>
    <property type="evidence" value="ECO:0007669"/>
    <property type="project" value="InterPro"/>
</dbReference>
<evidence type="ECO:0000256" key="10">
    <source>
        <dbReference type="ARBA" id="ARBA00077905"/>
    </source>
</evidence>
<gene>
    <name evidence="12 14" type="primary">murQ</name>
    <name evidence="14" type="ORF">HXA33_14450</name>
</gene>
<evidence type="ECO:0000256" key="6">
    <source>
        <dbReference type="ARBA" id="ARBA00060672"/>
    </source>
</evidence>
<dbReference type="EMBL" id="JABXYM010000001">
    <property type="protein sequence ID" value="MCR6097749.1"/>
    <property type="molecule type" value="Genomic_DNA"/>
</dbReference>
<evidence type="ECO:0000256" key="5">
    <source>
        <dbReference type="ARBA" id="ARBA00060595"/>
    </source>
</evidence>
<keyword evidence="3 12" id="KW-0119">Carbohydrate metabolism</keyword>
<comment type="miscellaneous">
    <text evidence="12">A lyase-type mechanism (elimination/hydration) is suggested for the cleavage of the lactyl ether bond of MurNAc 6-phosphate, with the formation of an alpha,beta-unsaturated aldehyde intermediate with (E)-stereochemistry, followed by the syn addition of water to give product.</text>
</comment>
<dbReference type="GO" id="GO:0009254">
    <property type="term" value="P:peptidoglycan turnover"/>
    <property type="evidence" value="ECO:0007669"/>
    <property type="project" value="TreeGrafter"/>
</dbReference>
<evidence type="ECO:0000256" key="12">
    <source>
        <dbReference type="HAMAP-Rule" id="MF_00068"/>
    </source>
</evidence>
<evidence type="ECO:0000313" key="14">
    <source>
        <dbReference type="EMBL" id="MCR6097749.1"/>
    </source>
</evidence>
<comment type="pathway">
    <text evidence="6">Cell wall biogenesis.</text>
</comment>
<comment type="pathway">
    <text evidence="12">Amino-sugar metabolism; N-acetylmuramate degradation.</text>
</comment>
<dbReference type="InterPro" id="IPR046348">
    <property type="entry name" value="SIS_dom_sf"/>
</dbReference>
<evidence type="ECO:0000256" key="2">
    <source>
        <dbReference type="ARBA" id="ARBA00023239"/>
    </source>
</evidence>
<dbReference type="PANTHER" id="PTHR10088">
    <property type="entry name" value="GLUCOKINASE REGULATORY PROTEIN"/>
    <property type="match status" value="1"/>
</dbReference>
<keyword evidence="2 12" id="KW-0456">Lyase</keyword>
<dbReference type="RefSeq" id="WP_257822134.1">
    <property type="nucleotide sequence ID" value="NZ_JABXYM010000001.1"/>
</dbReference>
<dbReference type="CDD" id="cd05007">
    <property type="entry name" value="SIS_Etherase"/>
    <property type="match status" value="1"/>
</dbReference>
<comment type="catalytic activity">
    <reaction evidence="4 12">
        <text>N-acetyl-D-muramate 6-phosphate + H2O = N-acetyl-D-glucosamine 6-phosphate + (R)-lactate</text>
        <dbReference type="Rhea" id="RHEA:26410"/>
        <dbReference type="ChEBI" id="CHEBI:15377"/>
        <dbReference type="ChEBI" id="CHEBI:16004"/>
        <dbReference type="ChEBI" id="CHEBI:57513"/>
        <dbReference type="ChEBI" id="CHEBI:58722"/>
        <dbReference type="EC" id="4.2.1.126"/>
    </reaction>
</comment>
<comment type="similarity">
    <text evidence="7 12">Belongs to the GCKR-like family. MurNAc-6-P etherase subfamily.</text>
</comment>
<reference evidence="14" key="1">
    <citation type="submission" date="2020-06" db="EMBL/GenBank/DDBJ databases">
        <title>Insight into the genomes of haloalkaliphilic bacilli from Kenyan soda lakes.</title>
        <authorList>
            <person name="Mwirichia R."/>
            <person name="Villamizar G.C."/>
            <person name="Poehlein A."/>
            <person name="Mugweru J."/>
            <person name="Kipnyargis A."/>
            <person name="Kiplimo D."/>
            <person name="Orwa P."/>
            <person name="Daniel R."/>
        </authorList>
    </citation>
    <scope>NUCLEOTIDE SEQUENCE</scope>
    <source>
        <strain evidence="14">B1096_S55</strain>
    </source>
</reference>
<comment type="pathway">
    <text evidence="5">Amino-sugar metabolism; 1,6-anhydro-N-acetylmuramate degradation.</text>
</comment>
<dbReference type="SUPFAM" id="SSF53697">
    <property type="entry name" value="SIS domain"/>
    <property type="match status" value="1"/>
</dbReference>
<evidence type="ECO:0000256" key="11">
    <source>
        <dbReference type="ARBA" id="ARBA00084049"/>
    </source>
</evidence>
<dbReference type="PANTHER" id="PTHR10088:SF4">
    <property type="entry name" value="GLUCOKINASE REGULATORY PROTEIN"/>
    <property type="match status" value="1"/>
</dbReference>
<evidence type="ECO:0000256" key="8">
    <source>
        <dbReference type="ARBA" id="ARBA00067056"/>
    </source>
</evidence>
<dbReference type="Proteomes" id="UP001057753">
    <property type="component" value="Unassembled WGS sequence"/>
</dbReference>
<evidence type="ECO:0000256" key="1">
    <source>
        <dbReference type="ARBA" id="ARBA00011738"/>
    </source>
</evidence>
<dbReference type="FunFam" id="3.40.50.10490:FF:000014">
    <property type="entry name" value="N-acetylmuramic acid 6-phosphate etherase"/>
    <property type="match status" value="1"/>
</dbReference>
<dbReference type="NCBIfam" id="NF003915">
    <property type="entry name" value="PRK05441.1"/>
    <property type="match status" value="1"/>
</dbReference>
<evidence type="ECO:0000313" key="15">
    <source>
        <dbReference type="Proteomes" id="UP001057753"/>
    </source>
</evidence>
<comment type="function">
    <text evidence="12">Specifically catalyzes the cleavage of the D-lactyl ether substituent of MurNAc 6-phosphate, producing GlcNAc 6-phosphate and D-lactate.</text>
</comment>
<protein>
    <recommendedName>
        <fullName evidence="9 12">N-acetylmuramic acid 6-phosphate etherase</fullName>
        <shortName evidence="12">MurNAc-6-P etherase</shortName>
        <ecNumber evidence="8 12">4.2.1.126</ecNumber>
    </recommendedName>
    <alternativeName>
        <fullName evidence="11 12">N-acetylmuramic acid 6-phosphate hydrolase</fullName>
    </alternativeName>
    <alternativeName>
        <fullName evidence="10 12">N-acetylmuramic acid 6-phosphate lyase</fullName>
    </alternativeName>
</protein>
<dbReference type="GO" id="GO:0097367">
    <property type="term" value="F:carbohydrate derivative binding"/>
    <property type="evidence" value="ECO:0007669"/>
    <property type="project" value="InterPro"/>
</dbReference>
<organism evidence="14 15">
    <name type="scientific">Salipaludibacillus agaradhaerens</name>
    <name type="common">Bacillus agaradhaerens</name>
    <dbReference type="NCBI Taxonomy" id="76935"/>
    <lineage>
        <taxon>Bacteria</taxon>
        <taxon>Bacillati</taxon>
        <taxon>Bacillota</taxon>
        <taxon>Bacilli</taxon>
        <taxon>Bacillales</taxon>
        <taxon>Bacillaceae</taxon>
    </lineage>
</organism>
<dbReference type="EC" id="4.2.1.126" evidence="8 12"/>
<dbReference type="AlphaFoldDB" id="A0A9Q4B3N8"/>
<evidence type="ECO:0000256" key="3">
    <source>
        <dbReference type="ARBA" id="ARBA00023277"/>
    </source>
</evidence>
<feature type="active site" description="Proton donor" evidence="12">
    <location>
        <position position="82"/>
    </location>
</feature>
<accession>A0A9Q4B3N8</accession>
<dbReference type="GO" id="GO:0016803">
    <property type="term" value="F:ether hydrolase activity"/>
    <property type="evidence" value="ECO:0007669"/>
    <property type="project" value="TreeGrafter"/>
</dbReference>
<dbReference type="HAMAP" id="MF_00068">
    <property type="entry name" value="MurQ"/>
    <property type="match status" value="1"/>
</dbReference>
<keyword evidence="15" id="KW-1185">Reference proteome</keyword>
<feature type="domain" description="SIS" evidence="13">
    <location>
        <begin position="54"/>
        <end position="217"/>
    </location>
</feature>
<proteinExistence type="inferred from homology"/>
<dbReference type="GO" id="GO:0016835">
    <property type="term" value="F:carbon-oxygen lyase activity"/>
    <property type="evidence" value="ECO:0007669"/>
    <property type="project" value="UniProtKB-UniRule"/>
</dbReference>
<dbReference type="NCBIfam" id="TIGR00274">
    <property type="entry name" value="N-acetylmuramic acid 6-phosphate etherase"/>
    <property type="match status" value="1"/>
</dbReference>
<comment type="caution">
    <text evidence="14">The sequence shown here is derived from an EMBL/GenBank/DDBJ whole genome shotgun (WGS) entry which is preliminary data.</text>
</comment>
<dbReference type="Pfam" id="PF22645">
    <property type="entry name" value="GKRP_SIS_N"/>
    <property type="match status" value="1"/>
</dbReference>
<dbReference type="InterPro" id="IPR005488">
    <property type="entry name" value="Etherase_MurQ"/>
</dbReference>
<dbReference type="FunFam" id="1.10.8.1080:FF:000001">
    <property type="entry name" value="N-acetylmuramic acid 6-phosphate etherase"/>
    <property type="match status" value="1"/>
</dbReference>
<dbReference type="Gene3D" id="3.40.50.10490">
    <property type="entry name" value="Glucose-6-phosphate isomerase like protein, domain 1"/>
    <property type="match status" value="1"/>
</dbReference>
<evidence type="ECO:0000256" key="9">
    <source>
        <dbReference type="ARBA" id="ARBA00070061"/>
    </source>
</evidence>
<dbReference type="Gene3D" id="1.10.8.1080">
    <property type="match status" value="1"/>
</dbReference>